<name>A0A670ZX64_PSETE</name>
<dbReference type="FunFam" id="3.30.70.330:FF:000021">
    <property type="entry name" value="Polyadenylate-binding protein"/>
    <property type="match status" value="1"/>
</dbReference>
<dbReference type="InterPro" id="IPR002004">
    <property type="entry name" value="PABP_HYD_C"/>
</dbReference>
<proteinExistence type="inferred from homology"/>
<dbReference type="Gene3D" id="1.10.1900.10">
    <property type="entry name" value="c-terminal domain of poly(a) binding protein"/>
    <property type="match status" value="1"/>
</dbReference>
<evidence type="ECO:0000313" key="11">
    <source>
        <dbReference type="Proteomes" id="UP000472273"/>
    </source>
</evidence>
<dbReference type="CDD" id="cd12378">
    <property type="entry name" value="RRM1_I_PABPs"/>
    <property type="match status" value="1"/>
</dbReference>
<sequence length="612" mass="67994">MNASAGSSYPMASLYVGDLHPEVTEALLYEKFSPAGPVLSIRVCRDMITRRSLGYAYVNFQQPGDAERALDTMNFDVIKGKPIRIMWSQRDPSLRKSGVGNVFIKNLDKSIDNKALYDTFSAFGNILSCKVVCDENGSKGYAFVHFETQDAADRAIEKMNGMLLNDRKVFVGRFKSHKEREAELGAKAKEFTNVYIKNFGDEMDDERLKDLFSNYGKTLSVKVMTDPAGKSKGFGFVSFEKHEEASKAVEEMNGKDINGKIVFVGRAQKKVERQAELKRRFEQLKQERISRYQGVNLYIKNLDDTIDDEKLRKEFSPFGSITSAKVMLEDGRSKGFGFVCFSSPEEATKAVTEMNGRIVGSKPLYVALAQRKEERKAHLTNQYLQRIAGMRALPANTIVSQFQPASGGYFMPAVPQVQNRPTYYAPNQMTQMRPNPRWQPGGRPQGMCGRAVLSCNLLRKQQKQRFGVAATAPNLVPRPPVASQAPRAVPPYKYAAGIHSPHPAVQPLQAPQPAVHVQGQEPLTASMLAAAPPQEQKQMLGERLFPLIQAMHLSLAGKITGMLLEIDNSELLHMLESPESLRSKVEEAVAVLQAHQAKKEAAQKVGIITATS</sequence>
<comment type="subcellular location">
    <subcellularLocation>
        <location evidence="1 7">Cytoplasm</location>
    </subcellularLocation>
</comment>
<keyword evidence="5 6" id="KW-0694">RNA-binding</keyword>
<dbReference type="CDD" id="cd12381">
    <property type="entry name" value="RRM4_I_PABPs"/>
    <property type="match status" value="1"/>
</dbReference>
<accession>A0A670ZX64</accession>
<dbReference type="CDD" id="cd12379">
    <property type="entry name" value="RRM2_I_PABPs"/>
    <property type="match status" value="1"/>
</dbReference>
<dbReference type="GeneTree" id="ENSGT00940000154788"/>
<dbReference type="InterPro" id="IPR034364">
    <property type="entry name" value="PABP_RRM1"/>
</dbReference>
<reference evidence="10" key="2">
    <citation type="submission" date="2025-09" db="UniProtKB">
        <authorList>
            <consortium name="Ensembl"/>
        </authorList>
    </citation>
    <scope>IDENTIFICATION</scope>
</reference>
<organism evidence="10 11">
    <name type="scientific">Pseudonaja textilis</name>
    <name type="common">Eastern brown snake</name>
    <dbReference type="NCBI Taxonomy" id="8673"/>
    <lineage>
        <taxon>Eukaryota</taxon>
        <taxon>Metazoa</taxon>
        <taxon>Chordata</taxon>
        <taxon>Craniata</taxon>
        <taxon>Vertebrata</taxon>
        <taxon>Euteleostomi</taxon>
        <taxon>Lepidosauria</taxon>
        <taxon>Squamata</taxon>
        <taxon>Bifurcata</taxon>
        <taxon>Unidentata</taxon>
        <taxon>Episquamata</taxon>
        <taxon>Toxicofera</taxon>
        <taxon>Serpentes</taxon>
        <taxon>Colubroidea</taxon>
        <taxon>Elapidae</taxon>
        <taxon>Hydrophiinae</taxon>
        <taxon>Pseudonaja</taxon>
    </lineage>
</organism>
<dbReference type="FunFam" id="1.10.1900.10:FF:000001">
    <property type="entry name" value="Polyadenylate-binding protein"/>
    <property type="match status" value="1"/>
</dbReference>
<evidence type="ECO:0000256" key="2">
    <source>
        <dbReference type="ARBA" id="ARBA00008557"/>
    </source>
</evidence>
<feature type="domain" description="RRM" evidence="8">
    <location>
        <begin position="100"/>
        <end position="176"/>
    </location>
</feature>
<dbReference type="SMART" id="SM00517">
    <property type="entry name" value="PolyA"/>
    <property type="match status" value="1"/>
</dbReference>
<evidence type="ECO:0000259" key="8">
    <source>
        <dbReference type="PROSITE" id="PS50102"/>
    </source>
</evidence>
<dbReference type="Pfam" id="PF00076">
    <property type="entry name" value="RRM_1"/>
    <property type="match status" value="4"/>
</dbReference>
<evidence type="ECO:0000256" key="7">
    <source>
        <dbReference type="RuleBase" id="RU362004"/>
    </source>
</evidence>
<dbReference type="FunFam" id="3.30.70.330:FF:000003">
    <property type="entry name" value="Polyadenylate-binding protein"/>
    <property type="match status" value="1"/>
</dbReference>
<dbReference type="Proteomes" id="UP000472273">
    <property type="component" value="Unplaced"/>
</dbReference>
<feature type="domain" description="RRM" evidence="8">
    <location>
        <begin position="192"/>
        <end position="269"/>
    </location>
</feature>
<dbReference type="CDD" id="cd12380">
    <property type="entry name" value="RRM3_I_PABPs"/>
    <property type="match status" value="1"/>
</dbReference>
<dbReference type="Ensembl" id="ENSPTXT00000028339.1">
    <property type="protein sequence ID" value="ENSPTXP00000027501.1"/>
    <property type="gene ID" value="ENSPTXG00000018939.1"/>
</dbReference>
<gene>
    <name evidence="10" type="primary">PABPC4</name>
</gene>
<dbReference type="InterPro" id="IPR036053">
    <property type="entry name" value="PABP-dom"/>
</dbReference>
<dbReference type="InterPro" id="IPR006515">
    <property type="entry name" value="PABP_1234"/>
</dbReference>
<dbReference type="InterPro" id="IPR012677">
    <property type="entry name" value="Nucleotide-bd_a/b_plait_sf"/>
</dbReference>
<evidence type="ECO:0000256" key="6">
    <source>
        <dbReference type="PROSITE-ProRule" id="PRU00176"/>
    </source>
</evidence>
<dbReference type="AlphaFoldDB" id="A0A670ZX64"/>
<comment type="function">
    <text evidence="7">Binds the poly(A) tail of mRNA.</text>
</comment>
<evidence type="ECO:0000256" key="5">
    <source>
        <dbReference type="ARBA" id="ARBA00022884"/>
    </source>
</evidence>
<feature type="domain" description="PABC" evidence="9">
    <location>
        <begin position="520"/>
        <end position="597"/>
    </location>
</feature>
<dbReference type="SUPFAM" id="SSF63570">
    <property type="entry name" value="PABC (PABP) domain"/>
    <property type="match status" value="1"/>
</dbReference>
<dbReference type="Gene3D" id="3.30.70.330">
    <property type="match status" value="4"/>
</dbReference>
<evidence type="ECO:0000313" key="10">
    <source>
        <dbReference type="Ensembl" id="ENSPTXP00000027501.1"/>
    </source>
</evidence>
<dbReference type="InterPro" id="IPR035979">
    <property type="entry name" value="RBD_domain_sf"/>
</dbReference>
<keyword evidence="4" id="KW-0677">Repeat</keyword>
<dbReference type="FunFam" id="3.30.70.330:FF:000154">
    <property type="entry name" value="Polyadenylate-binding protein"/>
    <property type="match status" value="1"/>
</dbReference>
<dbReference type="SUPFAM" id="SSF54928">
    <property type="entry name" value="RNA-binding domain, RBD"/>
    <property type="match status" value="2"/>
</dbReference>
<evidence type="ECO:0000256" key="1">
    <source>
        <dbReference type="ARBA" id="ARBA00004496"/>
    </source>
</evidence>
<dbReference type="GO" id="GO:0005737">
    <property type="term" value="C:cytoplasm"/>
    <property type="evidence" value="ECO:0007669"/>
    <property type="project" value="UniProtKB-SubCell"/>
</dbReference>
<dbReference type="Pfam" id="PF00658">
    <property type="entry name" value="MLLE"/>
    <property type="match status" value="1"/>
</dbReference>
<feature type="domain" description="RRM" evidence="8">
    <location>
        <begin position="295"/>
        <end position="371"/>
    </location>
</feature>
<feature type="domain" description="RRM" evidence="8">
    <location>
        <begin position="12"/>
        <end position="90"/>
    </location>
</feature>
<protein>
    <recommendedName>
        <fullName evidence="7">Polyadenylate-binding protein</fullName>
        <shortName evidence="7">PABP</shortName>
    </recommendedName>
</protein>
<dbReference type="InterPro" id="IPR045305">
    <property type="entry name" value="RRM2_I_PABPs"/>
</dbReference>
<dbReference type="FunFam" id="3.30.70.330:FF:000042">
    <property type="entry name" value="Polyadenylate-binding protein"/>
    <property type="match status" value="1"/>
</dbReference>
<dbReference type="SMART" id="SM00361">
    <property type="entry name" value="RRM_1"/>
    <property type="match status" value="3"/>
</dbReference>
<dbReference type="SMART" id="SM00360">
    <property type="entry name" value="RRM"/>
    <property type="match status" value="4"/>
</dbReference>
<dbReference type="InterPro" id="IPR003954">
    <property type="entry name" value="RRM_euk-type"/>
</dbReference>
<dbReference type="PROSITE" id="PS50102">
    <property type="entry name" value="RRM"/>
    <property type="match status" value="4"/>
</dbReference>
<dbReference type="GO" id="GO:0003723">
    <property type="term" value="F:RNA binding"/>
    <property type="evidence" value="ECO:0007669"/>
    <property type="project" value="UniProtKB-UniRule"/>
</dbReference>
<dbReference type="PROSITE" id="PS51309">
    <property type="entry name" value="PABC"/>
    <property type="match status" value="1"/>
</dbReference>
<comment type="similarity">
    <text evidence="2 7">Belongs to the polyadenylate-binding protein type-1 family.</text>
</comment>
<evidence type="ECO:0000259" key="9">
    <source>
        <dbReference type="PROSITE" id="PS51309"/>
    </source>
</evidence>
<reference evidence="10" key="1">
    <citation type="submission" date="2025-08" db="UniProtKB">
        <authorList>
            <consortium name="Ensembl"/>
        </authorList>
    </citation>
    <scope>IDENTIFICATION</scope>
</reference>
<keyword evidence="11" id="KW-1185">Reference proteome</keyword>
<evidence type="ECO:0000256" key="3">
    <source>
        <dbReference type="ARBA" id="ARBA00022490"/>
    </source>
</evidence>
<dbReference type="NCBIfam" id="TIGR01628">
    <property type="entry name" value="PABP-1234"/>
    <property type="match status" value="1"/>
</dbReference>
<keyword evidence="3 7" id="KW-0963">Cytoplasm</keyword>
<dbReference type="PANTHER" id="PTHR24012">
    <property type="entry name" value="RNA BINDING PROTEIN"/>
    <property type="match status" value="1"/>
</dbReference>
<dbReference type="InterPro" id="IPR000504">
    <property type="entry name" value="RRM_dom"/>
</dbReference>
<evidence type="ECO:0000256" key="4">
    <source>
        <dbReference type="ARBA" id="ARBA00022737"/>
    </source>
</evidence>